<sequence>MSALAKETLEAQGADGNLLSGSVVGEGRPVLMLHGGGQTRHAWQRTAERLADNGYAAYSFDMRGHGDSAWVIEAGYSFHDYARDAGALVDWLKRETGTAPIGVGASLGGLSMIGAEDDEPRFRAIALVDIVPKMRQEGAQRIISFMTAAAQDGFESLEAAAEAIAAYMPQRKRPNSLDGLRKNMRQRDDGRWHWHWDPVFASGGERSIMADAPKHLLRFDEAIERLALPVLVVRGMSSELVDEKDARDAAERLPDGRYVDIAHAGHMIVGDRNDAFTEALLSFLDDLS</sequence>
<feature type="domain" description="Serine aminopeptidase S33" evidence="1">
    <location>
        <begin position="30"/>
        <end position="272"/>
    </location>
</feature>
<dbReference type="InterPro" id="IPR029058">
    <property type="entry name" value="AB_hydrolase_fold"/>
</dbReference>
<dbReference type="Proteomes" id="UP000215405">
    <property type="component" value="Unassembled WGS sequence"/>
</dbReference>
<dbReference type="RefSeq" id="WP_206608909.1">
    <property type="nucleotide sequence ID" value="NZ_NBYO01000003.1"/>
</dbReference>
<dbReference type="Gene3D" id="3.40.50.1820">
    <property type="entry name" value="alpha/beta hydrolase"/>
    <property type="match status" value="1"/>
</dbReference>
<dbReference type="PANTHER" id="PTHR43194">
    <property type="entry name" value="HYDROLASE ALPHA/BETA FOLD FAMILY"/>
    <property type="match status" value="1"/>
</dbReference>
<dbReference type="InterPro" id="IPR022742">
    <property type="entry name" value="Hydrolase_4"/>
</dbReference>
<keyword evidence="3" id="KW-1185">Reference proteome</keyword>
<reference evidence="3" key="1">
    <citation type="journal article" date="2017" name="Int. J. Syst. Evol. Microbiol.">
        <title>Notoacmeibacter marinus gen. nov., sp. nov., isolated from the gut of a limpet and proposal of Notoacmeibacteraceae fam. nov. in the order Rhizobiales of the class Alphaproteobacteria.</title>
        <authorList>
            <person name="Huang Z."/>
            <person name="Guo F."/>
            <person name="Lai Q."/>
        </authorList>
    </citation>
    <scope>NUCLEOTIDE SEQUENCE [LARGE SCALE GENOMIC DNA]</scope>
    <source>
        <strain evidence="3">XMTR2A4</strain>
    </source>
</reference>
<organism evidence="2 3">
    <name type="scientific">Notoacmeibacter marinus</name>
    <dbReference type="NCBI Taxonomy" id="1876515"/>
    <lineage>
        <taxon>Bacteria</taxon>
        <taxon>Pseudomonadati</taxon>
        <taxon>Pseudomonadota</taxon>
        <taxon>Alphaproteobacteria</taxon>
        <taxon>Hyphomicrobiales</taxon>
        <taxon>Notoacmeibacteraceae</taxon>
        <taxon>Notoacmeibacter</taxon>
    </lineage>
</organism>
<dbReference type="SUPFAM" id="SSF53474">
    <property type="entry name" value="alpha/beta-Hydrolases"/>
    <property type="match status" value="1"/>
</dbReference>
<protein>
    <recommendedName>
        <fullName evidence="1">Serine aminopeptidase S33 domain-containing protein</fullName>
    </recommendedName>
</protein>
<comment type="caution">
    <text evidence="2">The sequence shown here is derived from an EMBL/GenBank/DDBJ whole genome shotgun (WGS) entry which is preliminary data.</text>
</comment>
<dbReference type="AlphaFoldDB" id="A0A231UTH6"/>
<dbReference type="Pfam" id="PF12146">
    <property type="entry name" value="Hydrolase_4"/>
    <property type="match status" value="1"/>
</dbReference>
<gene>
    <name evidence="2" type="ORF">B7H23_13605</name>
</gene>
<evidence type="ECO:0000313" key="2">
    <source>
        <dbReference type="EMBL" id="OXS99219.1"/>
    </source>
</evidence>
<name>A0A231UTH6_9HYPH</name>
<dbReference type="PANTHER" id="PTHR43194:SF2">
    <property type="entry name" value="PEROXISOMAL MEMBRANE PROTEIN LPX1"/>
    <property type="match status" value="1"/>
</dbReference>
<dbReference type="InterPro" id="IPR050228">
    <property type="entry name" value="Carboxylesterase_BioH"/>
</dbReference>
<proteinExistence type="predicted"/>
<evidence type="ECO:0000313" key="3">
    <source>
        <dbReference type="Proteomes" id="UP000215405"/>
    </source>
</evidence>
<accession>A0A231UTH6</accession>
<evidence type="ECO:0000259" key="1">
    <source>
        <dbReference type="Pfam" id="PF12146"/>
    </source>
</evidence>
<dbReference type="EMBL" id="NBYO01000003">
    <property type="protein sequence ID" value="OXS99219.1"/>
    <property type="molecule type" value="Genomic_DNA"/>
</dbReference>